<dbReference type="GO" id="GO:0006644">
    <property type="term" value="P:phospholipid metabolic process"/>
    <property type="evidence" value="ECO:0007669"/>
    <property type="project" value="InterPro"/>
</dbReference>
<protein>
    <recommendedName>
        <fullName evidence="2">Phospholipase A2-like central domain-containing protein</fullName>
    </recommendedName>
</protein>
<keyword evidence="1" id="KW-0732">Signal</keyword>
<feature type="domain" description="Phospholipase A2-like central" evidence="2">
    <location>
        <begin position="95"/>
        <end position="156"/>
    </location>
</feature>
<keyword evidence="4" id="KW-1185">Reference proteome</keyword>
<name>A0A7X8TLW3_9MICC</name>
<dbReference type="Proteomes" id="UP000523139">
    <property type="component" value="Unassembled WGS sequence"/>
</dbReference>
<feature type="signal peptide" evidence="1">
    <location>
        <begin position="1"/>
        <end position="31"/>
    </location>
</feature>
<comment type="caution">
    <text evidence="3">The sequence shown here is derived from an EMBL/GenBank/DDBJ whole genome shotgun (WGS) entry which is preliminary data.</text>
</comment>
<dbReference type="InterPro" id="IPR016090">
    <property type="entry name" value="PLA2-like_dom"/>
</dbReference>
<proteinExistence type="predicted"/>
<evidence type="ECO:0000256" key="1">
    <source>
        <dbReference type="SAM" id="SignalP"/>
    </source>
</evidence>
<evidence type="ECO:0000259" key="2">
    <source>
        <dbReference type="Pfam" id="PF00068"/>
    </source>
</evidence>
<gene>
    <name evidence="3" type="ORF">HGQ17_14465</name>
</gene>
<evidence type="ECO:0000313" key="3">
    <source>
        <dbReference type="EMBL" id="NLS11180.1"/>
    </source>
</evidence>
<dbReference type="Pfam" id="PF00068">
    <property type="entry name" value="Phospholip_A2_1"/>
    <property type="match status" value="1"/>
</dbReference>
<dbReference type="GO" id="GO:0050482">
    <property type="term" value="P:arachidonate secretion"/>
    <property type="evidence" value="ECO:0007669"/>
    <property type="project" value="InterPro"/>
</dbReference>
<reference evidence="3 4" key="1">
    <citation type="submission" date="2020-04" db="EMBL/GenBank/DDBJ databases">
        <title>Nesterenkonia sp. nov., isolated from marine sediment.</title>
        <authorList>
            <person name="Zhang G."/>
        </authorList>
    </citation>
    <scope>NUCLEOTIDE SEQUENCE [LARGE SCALE GENOMIC DNA]</scope>
    <source>
        <strain evidence="3 4">MY13</strain>
    </source>
</reference>
<dbReference type="EMBL" id="JABAHY010000026">
    <property type="protein sequence ID" value="NLS11180.1"/>
    <property type="molecule type" value="Genomic_DNA"/>
</dbReference>
<dbReference type="InterPro" id="IPR036444">
    <property type="entry name" value="PLipase_A2_dom_sf"/>
</dbReference>
<dbReference type="AlphaFoldDB" id="A0A7X8TLW3"/>
<organism evidence="3 4">
    <name type="scientific">Nesterenkonia sedimenti</name>
    <dbReference type="NCBI Taxonomy" id="1463632"/>
    <lineage>
        <taxon>Bacteria</taxon>
        <taxon>Bacillati</taxon>
        <taxon>Actinomycetota</taxon>
        <taxon>Actinomycetes</taxon>
        <taxon>Micrococcales</taxon>
        <taxon>Micrococcaceae</taxon>
        <taxon>Nesterenkonia</taxon>
    </lineage>
</organism>
<dbReference type="GO" id="GO:0004623">
    <property type="term" value="F:phospholipase A2 activity"/>
    <property type="evidence" value="ECO:0007669"/>
    <property type="project" value="InterPro"/>
</dbReference>
<evidence type="ECO:0000313" key="4">
    <source>
        <dbReference type="Proteomes" id="UP000523139"/>
    </source>
</evidence>
<dbReference type="Gene3D" id="1.20.90.10">
    <property type="entry name" value="Phospholipase A2 domain"/>
    <property type="match status" value="1"/>
</dbReference>
<sequence>MKQIFKSSLTGFLGSLFLLTASTLGASGASAEEYNADVGQETVAQHKDSGVPENHAVDEVLNFVEGAGTENPYFNTKAAQSAGASSETLEAGAIFNEMAASPSGVSPQNGIPVWGNYCGPFHGGSGLPIDVLDSYCQMHDRCYAELGYLNCVCDATLVALINNNLDKMSSNARPVAIAISAYFTVSPCVN</sequence>
<feature type="chain" id="PRO_5030699090" description="Phospholipase A2-like central domain-containing protein" evidence="1">
    <location>
        <begin position="32"/>
        <end position="190"/>
    </location>
</feature>
<dbReference type="RefSeq" id="WP_168888664.1">
    <property type="nucleotide sequence ID" value="NZ_JABAHY010000026.1"/>
</dbReference>
<dbReference type="SUPFAM" id="SSF48619">
    <property type="entry name" value="Phospholipase A2, PLA2"/>
    <property type="match status" value="1"/>
</dbReference>
<accession>A0A7X8TLW3</accession>